<evidence type="ECO:0000256" key="1">
    <source>
        <dbReference type="ARBA" id="ARBA00023125"/>
    </source>
</evidence>
<feature type="DNA-binding region" description="H-T-H motif" evidence="2">
    <location>
        <begin position="42"/>
        <end position="61"/>
    </location>
</feature>
<dbReference type="PROSITE" id="PS50977">
    <property type="entry name" value="HTH_TETR_2"/>
    <property type="match status" value="1"/>
</dbReference>
<dbReference type="PANTHER" id="PTHR43479">
    <property type="entry name" value="ACREF/ENVCD OPERON REPRESSOR-RELATED"/>
    <property type="match status" value="1"/>
</dbReference>
<comment type="caution">
    <text evidence="4">The sequence shown here is derived from an EMBL/GenBank/DDBJ whole genome shotgun (WGS) entry which is preliminary data.</text>
</comment>
<keyword evidence="5" id="KW-1185">Reference proteome</keyword>
<proteinExistence type="predicted"/>
<evidence type="ECO:0000259" key="3">
    <source>
        <dbReference type="PROSITE" id="PS50977"/>
    </source>
</evidence>
<protein>
    <submittedName>
        <fullName evidence="4">TetR/AcrR family transcriptional regulator</fullName>
    </submittedName>
</protein>
<feature type="domain" description="HTH tetR-type" evidence="3">
    <location>
        <begin position="19"/>
        <end position="79"/>
    </location>
</feature>
<dbReference type="PANTHER" id="PTHR43479:SF11">
    <property type="entry name" value="ACREF_ENVCD OPERON REPRESSOR-RELATED"/>
    <property type="match status" value="1"/>
</dbReference>
<dbReference type="SUPFAM" id="SSF46689">
    <property type="entry name" value="Homeodomain-like"/>
    <property type="match status" value="1"/>
</dbReference>
<dbReference type="RefSeq" id="WP_344779866.1">
    <property type="nucleotide sequence ID" value="NZ_BAAAZW010000001.1"/>
</dbReference>
<dbReference type="Pfam" id="PF00440">
    <property type="entry name" value="TetR_N"/>
    <property type="match status" value="1"/>
</dbReference>
<keyword evidence="1 2" id="KW-0238">DNA-binding</keyword>
<evidence type="ECO:0000313" key="5">
    <source>
        <dbReference type="Proteomes" id="UP001418444"/>
    </source>
</evidence>
<name>A0ABP7NK47_9ACTN</name>
<dbReference type="Proteomes" id="UP001418444">
    <property type="component" value="Unassembled WGS sequence"/>
</dbReference>
<evidence type="ECO:0000313" key="4">
    <source>
        <dbReference type="EMBL" id="GAA3948999.1"/>
    </source>
</evidence>
<dbReference type="PRINTS" id="PR00455">
    <property type="entry name" value="HTHTETR"/>
</dbReference>
<dbReference type="InterPro" id="IPR009057">
    <property type="entry name" value="Homeodomain-like_sf"/>
</dbReference>
<accession>A0ABP7NK47</accession>
<dbReference type="EMBL" id="BAAAZW010000001">
    <property type="protein sequence ID" value="GAA3948999.1"/>
    <property type="molecule type" value="Genomic_DNA"/>
</dbReference>
<reference evidence="5" key="1">
    <citation type="journal article" date="2019" name="Int. J. Syst. Evol. Microbiol.">
        <title>The Global Catalogue of Microorganisms (GCM) 10K type strain sequencing project: providing services to taxonomists for standard genome sequencing and annotation.</title>
        <authorList>
            <consortium name="The Broad Institute Genomics Platform"/>
            <consortium name="The Broad Institute Genome Sequencing Center for Infectious Disease"/>
            <person name="Wu L."/>
            <person name="Ma J."/>
        </authorList>
    </citation>
    <scope>NUCLEOTIDE SEQUENCE [LARGE SCALE GENOMIC DNA]</scope>
    <source>
        <strain evidence="5">JCM 16923</strain>
    </source>
</reference>
<dbReference type="InterPro" id="IPR001647">
    <property type="entry name" value="HTH_TetR"/>
</dbReference>
<evidence type="ECO:0000256" key="2">
    <source>
        <dbReference type="PROSITE-ProRule" id="PRU00335"/>
    </source>
</evidence>
<organism evidence="4 5">
    <name type="scientific">Gordonia caeni</name>
    <dbReference type="NCBI Taxonomy" id="1007097"/>
    <lineage>
        <taxon>Bacteria</taxon>
        <taxon>Bacillati</taxon>
        <taxon>Actinomycetota</taxon>
        <taxon>Actinomycetes</taxon>
        <taxon>Mycobacteriales</taxon>
        <taxon>Gordoniaceae</taxon>
        <taxon>Gordonia</taxon>
    </lineage>
</organism>
<sequence>MAQQNERIYGGVSAQQRRDQRRAALVEAGLQLFGTEGYLNAPVKRICDEAGLTQRYFYESFNDREDLLDAVYRACVDILRTATTTAAADYLAQVPEVAAGGAVPEQHIPPLARIAFGSFLETLTADPRRARVILIEVVGVSPALEELRLGAIHDWADLIVGFTMPGPEDAARHTIAAIGLVGAITQLLVDWQTAAANPVDARFGPELFTVEAIHDVTTEMLVGTYRHVLRP</sequence>
<dbReference type="Gene3D" id="1.10.357.10">
    <property type="entry name" value="Tetracycline Repressor, domain 2"/>
    <property type="match status" value="1"/>
</dbReference>
<gene>
    <name evidence="4" type="ORF">GCM10022231_03010</name>
</gene>
<dbReference type="InterPro" id="IPR050624">
    <property type="entry name" value="HTH-type_Tx_Regulator"/>
</dbReference>